<dbReference type="RefSeq" id="WP_143938143.1">
    <property type="nucleotide sequence ID" value="NZ_VKKG01000003.1"/>
</dbReference>
<dbReference type="GO" id="GO:0005975">
    <property type="term" value="P:carbohydrate metabolic process"/>
    <property type="evidence" value="ECO:0007669"/>
    <property type="project" value="InterPro"/>
</dbReference>
<evidence type="ECO:0000259" key="3">
    <source>
        <dbReference type="SMART" id="SM00642"/>
    </source>
</evidence>
<dbReference type="OrthoDB" id="9802433at2"/>
<sequence length="409" mass="45376">MGWSEHAIWWHVYPLGFTGAPIRPDDAAGRELRPRLGRLENWLDYVIELGCNGLLLGPVFESESHGYDTTDFFRIDPRLGDQADFDRLVAECGRRGIRILLDGVFNHVGRGHPAFARAVEGGPERDLFVLDPATGEPAVFEGHGSLVELNHESQAVVDLVVEVMLHWLRRGISGWRLDAAYAVVPSFWAKVLPRVRSEFPDAWFVGEVIHGDVVAIVEQSGLDSLTQYELWKATWSSLKDGNFFELDWCLQRHNELLKTFVPQTFVGNHDVTRIATTLEAPRAALAHVVLFTVAGIPSVYYGDEQAFHGTKSERVGGDDEVRPPFPDSPAELSSIGEWAHRLHQDLISLRRRHPWLTTARTETTALTNTSYSYDAVGADGERLTVALTLEGSPSATVTAGGETLLHVAV</sequence>
<dbReference type="PANTHER" id="PTHR10357:SF210">
    <property type="entry name" value="MALTODEXTRIN GLUCOSIDASE"/>
    <property type="match status" value="1"/>
</dbReference>
<dbReference type="GO" id="GO:0016798">
    <property type="term" value="F:hydrolase activity, acting on glycosyl bonds"/>
    <property type="evidence" value="ECO:0007669"/>
    <property type="project" value="UniProtKB-KW"/>
</dbReference>
<feature type="domain" description="Glycosyl hydrolase family 13 catalytic" evidence="3">
    <location>
        <begin position="11"/>
        <end position="350"/>
    </location>
</feature>
<evidence type="ECO:0000256" key="2">
    <source>
        <dbReference type="ARBA" id="ARBA00023295"/>
    </source>
</evidence>
<proteinExistence type="predicted"/>
<accession>A0A553K0F2</accession>
<name>A0A553K0F2_9ACTN</name>
<dbReference type="Gene3D" id="3.20.20.80">
    <property type="entry name" value="Glycosidases"/>
    <property type="match status" value="1"/>
</dbReference>
<keyword evidence="1" id="KW-0378">Hydrolase</keyword>
<dbReference type="Proteomes" id="UP000317638">
    <property type="component" value="Unassembled WGS sequence"/>
</dbReference>
<dbReference type="SUPFAM" id="SSF51445">
    <property type="entry name" value="(Trans)glycosidases"/>
    <property type="match status" value="1"/>
</dbReference>
<keyword evidence="5" id="KW-1185">Reference proteome</keyword>
<comment type="caution">
    <text evidence="4">The sequence shown here is derived from an EMBL/GenBank/DDBJ whole genome shotgun (WGS) entry which is preliminary data.</text>
</comment>
<dbReference type="InterPro" id="IPR006047">
    <property type="entry name" value="GH13_cat_dom"/>
</dbReference>
<dbReference type="SMART" id="SM00642">
    <property type="entry name" value="Aamy"/>
    <property type="match status" value="1"/>
</dbReference>
<dbReference type="PANTHER" id="PTHR10357">
    <property type="entry name" value="ALPHA-AMYLASE FAMILY MEMBER"/>
    <property type="match status" value="1"/>
</dbReference>
<evidence type="ECO:0000313" key="4">
    <source>
        <dbReference type="EMBL" id="TRY18167.1"/>
    </source>
</evidence>
<reference evidence="4 5" key="1">
    <citation type="submission" date="2019-07" db="EMBL/GenBank/DDBJ databases">
        <authorList>
            <person name="Zhou L.-Y."/>
        </authorList>
    </citation>
    <scope>NUCLEOTIDE SEQUENCE [LARGE SCALE GENOMIC DNA]</scope>
    <source>
        <strain evidence="4 5">YIM 101269</strain>
    </source>
</reference>
<dbReference type="AlphaFoldDB" id="A0A553K0F2"/>
<evidence type="ECO:0000313" key="5">
    <source>
        <dbReference type="Proteomes" id="UP000317638"/>
    </source>
</evidence>
<dbReference type="Pfam" id="PF00128">
    <property type="entry name" value="Alpha-amylase"/>
    <property type="match status" value="1"/>
</dbReference>
<protein>
    <submittedName>
        <fullName evidence="4">Alpha-amylase</fullName>
    </submittedName>
</protein>
<organism evidence="4 5">
    <name type="scientific">Tessaracoccus rhinocerotis</name>
    <dbReference type="NCBI Taxonomy" id="1689449"/>
    <lineage>
        <taxon>Bacteria</taxon>
        <taxon>Bacillati</taxon>
        <taxon>Actinomycetota</taxon>
        <taxon>Actinomycetes</taxon>
        <taxon>Propionibacteriales</taxon>
        <taxon>Propionibacteriaceae</taxon>
        <taxon>Tessaracoccus</taxon>
    </lineage>
</organism>
<gene>
    <name evidence="4" type="ORF">FOJ82_08930</name>
</gene>
<dbReference type="InterPro" id="IPR017853">
    <property type="entry name" value="GH"/>
</dbReference>
<dbReference type="EMBL" id="VKKG01000003">
    <property type="protein sequence ID" value="TRY18167.1"/>
    <property type="molecule type" value="Genomic_DNA"/>
</dbReference>
<dbReference type="CDD" id="cd11354">
    <property type="entry name" value="AmyAc_bac_CMD_like"/>
    <property type="match status" value="1"/>
</dbReference>
<keyword evidence="2" id="KW-0326">Glycosidase</keyword>
<evidence type="ECO:0000256" key="1">
    <source>
        <dbReference type="ARBA" id="ARBA00022801"/>
    </source>
</evidence>